<name>A0ABW0M891_9BURK</name>
<reference evidence="2" key="1">
    <citation type="journal article" date="2019" name="Int. J. Syst. Evol. Microbiol.">
        <title>The Global Catalogue of Microorganisms (GCM) 10K type strain sequencing project: providing services to taxonomists for standard genome sequencing and annotation.</title>
        <authorList>
            <consortium name="The Broad Institute Genomics Platform"/>
            <consortium name="The Broad Institute Genome Sequencing Center for Infectious Disease"/>
            <person name="Wu L."/>
            <person name="Ma J."/>
        </authorList>
    </citation>
    <scope>NUCLEOTIDE SEQUENCE [LARGE SCALE GENOMIC DNA]</scope>
    <source>
        <strain evidence="2">JCM 17066</strain>
    </source>
</reference>
<dbReference type="RefSeq" id="WP_378997079.1">
    <property type="nucleotide sequence ID" value="NZ_JBHSMT010000013.1"/>
</dbReference>
<comment type="caution">
    <text evidence="1">The sequence shown here is derived from an EMBL/GenBank/DDBJ whole genome shotgun (WGS) entry which is preliminary data.</text>
</comment>
<evidence type="ECO:0000313" key="1">
    <source>
        <dbReference type="EMBL" id="MFC5474024.1"/>
    </source>
</evidence>
<accession>A0ABW0M891</accession>
<keyword evidence="2" id="KW-1185">Reference proteome</keyword>
<proteinExistence type="predicted"/>
<protein>
    <submittedName>
        <fullName evidence="1">Uncharacterized protein</fullName>
    </submittedName>
</protein>
<gene>
    <name evidence="1" type="ORF">ACFPM8_08630</name>
</gene>
<dbReference type="EMBL" id="JBHSMT010000013">
    <property type="protein sequence ID" value="MFC5474024.1"/>
    <property type="molecule type" value="Genomic_DNA"/>
</dbReference>
<sequence>MDEAVGRMQRFLHEMVEYVGQADIRYAVPVIELQLGTVLTVTSLLLDSPGPSLSITALLPRQEQAGYLDVLHAVSIGGYPGIAGGGEFFWHADQGRFVVVRLVPVLDLPDERSVLDAILDLSEDAYDWFCVISGAAAERA</sequence>
<organism evidence="1 2">
    <name type="scientific">Paraherbaspirillum soli</name>
    <dbReference type="NCBI Taxonomy" id="631222"/>
    <lineage>
        <taxon>Bacteria</taxon>
        <taxon>Pseudomonadati</taxon>
        <taxon>Pseudomonadota</taxon>
        <taxon>Betaproteobacteria</taxon>
        <taxon>Burkholderiales</taxon>
        <taxon>Oxalobacteraceae</taxon>
        <taxon>Paraherbaspirillum</taxon>
    </lineage>
</organism>
<evidence type="ECO:0000313" key="2">
    <source>
        <dbReference type="Proteomes" id="UP001596045"/>
    </source>
</evidence>
<dbReference type="Proteomes" id="UP001596045">
    <property type="component" value="Unassembled WGS sequence"/>
</dbReference>